<evidence type="ECO:0000313" key="9">
    <source>
        <dbReference type="Proteomes" id="UP000693981"/>
    </source>
</evidence>
<dbReference type="Proteomes" id="UP000693981">
    <property type="component" value="Unassembled WGS sequence"/>
</dbReference>
<proteinExistence type="predicted"/>
<evidence type="ECO:0000313" key="8">
    <source>
        <dbReference type="EMBL" id="KAG7389435.1"/>
    </source>
</evidence>
<keyword evidence="5" id="KW-0539">Nucleus</keyword>
<comment type="subcellular location">
    <subcellularLocation>
        <location evidence="1">Nucleus</location>
    </subcellularLocation>
</comment>
<keyword evidence="4" id="KW-0862">Zinc</keyword>
<dbReference type="PANTHER" id="PTHR15835:SF6">
    <property type="entry name" value="ZINC FINGER C3HC-TYPE PROTEIN 1"/>
    <property type="match status" value="1"/>
</dbReference>
<comment type="caution">
    <text evidence="8">The sequence shown here is derived from an EMBL/GenBank/DDBJ whole genome shotgun (WGS) entry which is preliminary data.</text>
</comment>
<dbReference type="Pfam" id="PF08600">
    <property type="entry name" value="NuBaID_C"/>
    <property type="match status" value="1"/>
</dbReference>
<feature type="domain" description="NuBaID C-terminal" evidence="7">
    <location>
        <begin position="238"/>
        <end position="327"/>
    </location>
</feature>
<protein>
    <submittedName>
        <fullName evidence="8">Nuclear-interacting partner of ALK</fullName>
    </submittedName>
</protein>
<sequence length="384" mass="43037">MEAVLAAWDYATVPVDARVRENPLLFASASEIAAQSRVEKRQTTTADASLSTCRPWDHSSFLGRVSSFSIGSWFAKPDVISAFECARHGWRNSARDQLQCKCCNQILCFKIDDNLSEEGALAVAKTFANQLVTGHTDLCPWRDNPSPKAFTTLPIATKRQVHENFVSRFHQEVARMSRDTTLQKHLECDFKVSDAVTAKLYQEVSGGEDAEDILVEKLLMLCSEAKYTNSNSKVLLNAALLIVCGWKFDEENPDGLSDKRMLWCGSCNRRWEMLVASFGNDEAEESGPPAKRTKVEPRVVDLLAQHRYFCPWVAERKSTRAVVEEYGENDAKLWEFMKLPGWKQYAQASVILASTTGKAILNNRSDMDRNPAEALASVRAVLDL</sequence>
<dbReference type="Pfam" id="PF07967">
    <property type="entry name" value="zf-C3HC"/>
    <property type="match status" value="1"/>
</dbReference>
<keyword evidence="3" id="KW-0863">Zinc-finger</keyword>
<dbReference type="AlphaFoldDB" id="A0A8T1W7W3"/>
<evidence type="ECO:0000259" key="7">
    <source>
        <dbReference type="Pfam" id="PF08600"/>
    </source>
</evidence>
<dbReference type="OrthoDB" id="614844at2759"/>
<evidence type="ECO:0000256" key="5">
    <source>
        <dbReference type="ARBA" id="ARBA00023242"/>
    </source>
</evidence>
<dbReference type="EMBL" id="JAGDFL010000409">
    <property type="protein sequence ID" value="KAG7389435.1"/>
    <property type="molecule type" value="Genomic_DNA"/>
</dbReference>
<keyword evidence="9" id="KW-1185">Reference proteome</keyword>
<evidence type="ECO:0000256" key="1">
    <source>
        <dbReference type="ARBA" id="ARBA00004123"/>
    </source>
</evidence>
<dbReference type="InterPro" id="IPR013909">
    <property type="entry name" value="NuBaID_C"/>
</dbReference>
<reference evidence="8" key="1">
    <citation type="submission" date="2021-02" db="EMBL/GenBank/DDBJ databases">
        <authorList>
            <person name="Palmer J.M."/>
        </authorList>
    </citation>
    <scope>NUCLEOTIDE SEQUENCE</scope>
    <source>
        <strain evidence="8">SCRP23</strain>
    </source>
</reference>
<accession>A0A8T1W7W3</accession>
<dbReference type="InterPro" id="IPR012935">
    <property type="entry name" value="NuBaID_N"/>
</dbReference>
<dbReference type="PANTHER" id="PTHR15835">
    <property type="entry name" value="NUCLEAR-INTERACTING PARTNER OF ALK"/>
    <property type="match status" value="1"/>
</dbReference>
<organism evidence="8 9">
    <name type="scientific">Phytophthora boehmeriae</name>
    <dbReference type="NCBI Taxonomy" id="109152"/>
    <lineage>
        <taxon>Eukaryota</taxon>
        <taxon>Sar</taxon>
        <taxon>Stramenopiles</taxon>
        <taxon>Oomycota</taxon>
        <taxon>Peronosporomycetes</taxon>
        <taxon>Peronosporales</taxon>
        <taxon>Peronosporaceae</taxon>
        <taxon>Phytophthora</taxon>
    </lineage>
</organism>
<evidence type="ECO:0000256" key="3">
    <source>
        <dbReference type="ARBA" id="ARBA00022771"/>
    </source>
</evidence>
<gene>
    <name evidence="8" type="primary">ZC3HC1</name>
    <name evidence="8" type="ORF">PHYBOEH_007451</name>
</gene>
<evidence type="ECO:0000256" key="2">
    <source>
        <dbReference type="ARBA" id="ARBA00022723"/>
    </source>
</evidence>
<dbReference type="GO" id="GO:0008270">
    <property type="term" value="F:zinc ion binding"/>
    <property type="evidence" value="ECO:0007669"/>
    <property type="project" value="UniProtKB-KW"/>
</dbReference>
<name>A0A8T1W7W3_9STRA</name>
<evidence type="ECO:0000259" key="6">
    <source>
        <dbReference type="Pfam" id="PF07967"/>
    </source>
</evidence>
<evidence type="ECO:0000256" key="4">
    <source>
        <dbReference type="ARBA" id="ARBA00022833"/>
    </source>
</evidence>
<keyword evidence="2" id="KW-0479">Metal-binding</keyword>
<feature type="domain" description="C3HC-type" evidence="6">
    <location>
        <begin position="55"/>
        <end position="174"/>
    </location>
</feature>
<dbReference type="GO" id="GO:0005634">
    <property type="term" value="C:nucleus"/>
    <property type="evidence" value="ECO:0007669"/>
    <property type="project" value="UniProtKB-SubCell"/>
</dbReference>